<dbReference type="GO" id="GO:0005524">
    <property type="term" value="F:ATP binding"/>
    <property type="evidence" value="ECO:0007669"/>
    <property type="project" value="UniProtKB-UniRule"/>
</dbReference>
<accession>A0A2V3ILI2</accession>
<dbReference type="OrthoDB" id="40902at2759"/>
<proteinExistence type="predicted"/>
<evidence type="ECO:0000313" key="8">
    <source>
        <dbReference type="Proteomes" id="UP000247409"/>
    </source>
</evidence>
<evidence type="ECO:0000259" key="5">
    <source>
        <dbReference type="PROSITE" id="PS50003"/>
    </source>
</evidence>
<evidence type="ECO:0000256" key="2">
    <source>
        <dbReference type="ARBA" id="ARBA00022840"/>
    </source>
</evidence>
<dbReference type="Gene3D" id="1.10.510.10">
    <property type="entry name" value="Transferase(Phosphotransferase) domain 1"/>
    <property type="match status" value="1"/>
</dbReference>
<reference evidence="7 8" key="1">
    <citation type="journal article" date="2018" name="Mol. Biol. Evol.">
        <title>Analysis of the draft genome of the red seaweed Gracilariopsis chorda provides insights into genome size evolution in Rhodophyta.</title>
        <authorList>
            <person name="Lee J."/>
            <person name="Yang E.C."/>
            <person name="Graf L."/>
            <person name="Yang J.H."/>
            <person name="Qiu H."/>
            <person name="Zel Zion U."/>
            <person name="Chan C.X."/>
            <person name="Stephens T.G."/>
            <person name="Weber A.P.M."/>
            <person name="Boo G.H."/>
            <person name="Boo S.M."/>
            <person name="Kim K.M."/>
            <person name="Shin Y."/>
            <person name="Jung M."/>
            <person name="Lee S.J."/>
            <person name="Yim H.S."/>
            <person name="Lee J.H."/>
            <person name="Bhattacharya D."/>
            <person name="Yoon H.S."/>
        </authorList>
    </citation>
    <scope>NUCLEOTIDE SEQUENCE [LARGE SCALE GENOMIC DNA]</scope>
    <source>
        <strain evidence="7 8">SKKU-2015</strain>
        <tissue evidence="7">Whole body</tissue>
    </source>
</reference>
<keyword evidence="8" id="KW-1185">Reference proteome</keyword>
<dbReference type="AlphaFoldDB" id="A0A2V3ILI2"/>
<dbReference type="SUPFAM" id="SSF50729">
    <property type="entry name" value="PH domain-like"/>
    <property type="match status" value="1"/>
</dbReference>
<gene>
    <name evidence="7" type="ORF">BWQ96_07354</name>
</gene>
<dbReference type="InterPro" id="IPR001849">
    <property type="entry name" value="PH_domain"/>
</dbReference>
<sequence>MSGLRHGPPLAMNGYMDKEGRKFRARKTRYFKLKDSALFNHRRKDSLPTWGVSLIDSRVAVGHKGEVIVQLFDGKKILLFPHSRSECDQWVDLLQRASRRKIGNYYGVTGLVGMGSFAEVRIGYDKSTGQQVAIKVMKKNKRDTELMRSVECEMNFISKNIDHMNIVATYDVFDTRDNLFIVMEYMPGGMLYDILANEGYFSEKNAASVMRDLLEAVHCLHENDIVHRDIKPENVLAVHKTWPLDVKLADFGLADFVLENSFGEKSTCGMYGTPFFVAPEVIRAETYTPAVDIWSLGVLAYNMLSGKLPFDGNNIKEVLRRVRAGRYTFPDAEWADISNEAKDFIRGLLELQPRRRFTAQQALQHAWLTSTNISERAITNDRSALGYEQRKLRMSSMAIDDVAGLLSLEEEDEDADDHGLRALSRLFPGKGSKSAKSSRSSGSGRSRTAEASRRGRDIDDSAAVSNAAPLRLAQVTEEEGVGVLNGMSTDSGVGVGVGVGVGGRGGGDLAWGEAMRAGGVGAWSHVAETKRFQGGLEFTEKLNGGSAEEFALPAILSVKDIVRRKREAAAAAAAAGAAAAGGGGGVTRTESKTESFKANGLWHPAQHAVLQHDSDSDGDDFNTAVESAPFV</sequence>
<feature type="domain" description="Protein kinase" evidence="6">
    <location>
        <begin position="106"/>
        <end position="368"/>
    </location>
</feature>
<dbReference type="InterPro" id="IPR011009">
    <property type="entry name" value="Kinase-like_dom_sf"/>
</dbReference>
<dbReference type="InterPro" id="IPR011993">
    <property type="entry name" value="PH-like_dom_sf"/>
</dbReference>
<organism evidence="7 8">
    <name type="scientific">Gracilariopsis chorda</name>
    <dbReference type="NCBI Taxonomy" id="448386"/>
    <lineage>
        <taxon>Eukaryota</taxon>
        <taxon>Rhodophyta</taxon>
        <taxon>Florideophyceae</taxon>
        <taxon>Rhodymeniophycidae</taxon>
        <taxon>Gracilariales</taxon>
        <taxon>Gracilariaceae</taxon>
        <taxon>Gracilariopsis</taxon>
    </lineage>
</organism>
<dbReference type="GO" id="GO:0004672">
    <property type="term" value="F:protein kinase activity"/>
    <property type="evidence" value="ECO:0007669"/>
    <property type="project" value="InterPro"/>
</dbReference>
<comment type="caution">
    <text evidence="7">The sequence shown here is derived from an EMBL/GenBank/DDBJ whole genome shotgun (WGS) entry which is preliminary data.</text>
</comment>
<keyword evidence="2 3" id="KW-0067">ATP-binding</keyword>
<dbReference type="PROSITE" id="PS00107">
    <property type="entry name" value="PROTEIN_KINASE_ATP"/>
    <property type="match status" value="1"/>
</dbReference>
<dbReference type="InterPro" id="IPR017441">
    <property type="entry name" value="Protein_kinase_ATP_BS"/>
</dbReference>
<keyword evidence="7" id="KW-0418">Kinase</keyword>
<dbReference type="SMART" id="SM00220">
    <property type="entry name" value="S_TKc"/>
    <property type="match status" value="1"/>
</dbReference>
<name>A0A2V3ILI2_9FLOR</name>
<dbReference type="EMBL" id="NBIV01000145">
    <property type="protein sequence ID" value="PXF42907.1"/>
    <property type="molecule type" value="Genomic_DNA"/>
</dbReference>
<protein>
    <submittedName>
        <fullName evidence="7">Myosin light chain kinase A</fullName>
    </submittedName>
</protein>
<feature type="domain" description="PH" evidence="5">
    <location>
        <begin position="9"/>
        <end position="99"/>
    </location>
</feature>
<dbReference type="FunFam" id="1.10.510.10:FF:000571">
    <property type="entry name" value="Maternal embryonic leucine zipper kinase"/>
    <property type="match status" value="1"/>
</dbReference>
<feature type="region of interest" description="Disordered" evidence="4">
    <location>
        <begin position="424"/>
        <end position="460"/>
    </location>
</feature>
<dbReference type="PROSITE" id="PS50011">
    <property type="entry name" value="PROTEIN_KINASE_DOM"/>
    <property type="match status" value="1"/>
</dbReference>
<keyword evidence="7" id="KW-0808">Transferase</keyword>
<evidence type="ECO:0000256" key="4">
    <source>
        <dbReference type="SAM" id="MobiDB-lite"/>
    </source>
</evidence>
<dbReference type="SUPFAM" id="SSF56112">
    <property type="entry name" value="Protein kinase-like (PK-like)"/>
    <property type="match status" value="1"/>
</dbReference>
<dbReference type="InterPro" id="IPR000719">
    <property type="entry name" value="Prot_kinase_dom"/>
</dbReference>
<dbReference type="STRING" id="448386.A0A2V3ILI2"/>
<feature type="compositionally biased region" description="Low complexity" evidence="4">
    <location>
        <begin position="429"/>
        <end position="446"/>
    </location>
</feature>
<keyword evidence="1 3" id="KW-0547">Nucleotide-binding</keyword>
<evidence type="ECO:0000256" key="3">
    <source>
        <dbReference type="PROSITE-ProRule" id="PRU10141"/>
    </source>
</evidence>
<dbReference type="SMART" id="SM00233">
    <property type="entry name" value="PH"/>
    <property type="match status" value="1"/>
</dbReference>
<evidence type="ECO:0000259" key="6">
    <source>
        <dbReference type="PROSITE" id="PS50011"/>
    </source>
</evidence>
<dbReference type="PROSITE" id="PS50003">
    <property type="entry name" value="PH_DOMAIN"/>
    <property type="match status" value="1"/>
</dbReference>
<dbReference type="Proteomes" id="UP000247409">
    <property type="component" value="Unassembled WGS sequence"/>
</dbReference>
<evidence type="ECO:0000256" key="1">
    <source>
        <dbReference type="ARBA" id="ARBA00022741"/>
    </source>
</evidence>
<feature type="binding site" evidence="3">
    <location>
        <position position="135"/>
    </location>
    <ligand>
        <name>ATP</name>
        <dbReference type="ChEBI" id="CHEBI:30616"/>
    </ligand>
</feature>
<dbReference type="Pfam" id="PF00069">
    <property type="entry name" value="Pkinase"/>
    <property type="match status" value="1"/>
</dbReference>
<evidence type="ECO:0000313" key="7">
    <source>
        <dbReference type="EMBL" id="PXF42907.1"/>
    </source>
</evidence>
<feature type="compositionally biased region" description="Basic and acidic residues" evidence="4">
    <location>
        <begin position="447"/>
        <end position="459"/>
    </location>
</feature>
<dbReference type="PANTHER" id="PTHR24347">
    <property type="entry name" value="SERINE/THREONINE-PROTEIN KINASE"/>
    <property type="match status" value="1"/>
</dbReference>
<dbReference type="CDD" id="cd05117">
    <property type="entry name" value="STKc_CAMK"/>
    <property type="match status" value="1"/>
</dbReference>
<dbReference type="Gene3D" id="2.30.29.30">
    <property type="entry name" value="Pleckstrin-homology domain (PH domain)/Phosphotyrosine-binding domain (PTB)"/>
    <property type="match status" value="1"/>
</dbReference>